<reference evidence="11 12" key="1">
    <citation type="submission" date="2020-02" db="EMBL/GenBank/DDBJ databases">
        <title>Genome sequences of Thiorhodococcus mannitoliphagus and Thiorhodococcus minor, purple sulfur photosynthetic bacteria in the gammaproteobacterial family, Chromatiaceae.</title>
        <authorList>
            <person name="Aviles F.A."/>
            <person name="Meyer T.E."/>
            <person name="Kyndt J.A."/>
        </authorList>
    </citation>
    <scope>NUCLEOTIDE SEQUENCE [LARGE SCALE GENOMIC DNA]</scope>
    <source>
        <strain evidence="11 12">DSM 11518</strain>
    </source>
</reference>
<comment type="caution">
    <text evidence="11">The sequence shown here is derived from an EMBL/GenBank/DDBJ whole genome shotgun (WGS) entry which is preliminary data.</text>
</comment>
<evidence type="ECO:0000313" key="12">
    <source>
        <dbReference type="Proteomes" id="UP000483379"/>
    </source>
</evidence>
<evidence type="ECO:0000256" key="10">
    <source>
        <dbReference type="RuleBase" id="RU361207"/>
    </source>
</evidence>
<dbReference type="InterPro" id="IPR003385">
    <property type="entry name" value="Glyco_hydro_77"/>
</dbReference>
<dbReference type="GO" id="GO:0004134">
    <property type="term" value="F:4-alpha-glucanotransferase activity"/>
    <property type="evidence" value="ECO:0007669"/>
    <property type="project" value="UniProtKB-EC"/>
</dbReference>
<evidence type="ECO:0000256" key="7">
    <source>
        <dbReference type="ARBA" id="ARBA00023277"/>
    </source>
</evidence>
<dbReference type="EMBL" id="JAAIJQ010000013">
    <property type="protein sequence ID" value="NEV61529.1"/>
    <property type="molecule type" value="Genomic_DNA"/>
</dbReference>
<protein>
    <recommendedName>
        <fullName evidence="4 10">4-alpha-glucanotransferase</fullName>
        <ecNumber evidence="3 10">2.4.1.25</ecNumber>
    </recommendedName>
    <alternativeName>
        <fullName evidence="8 10">Amylomaltase</fullName>
    </alternativeName>
    <alternativeName>
        <fullName evidence="9 10">Disproportionating enzyme</fullName>
    </alternativeName>
</protein>
<organism evidence="11 12">
    <name type="scientific">Thiorhodococcus minor</name>
    <dbReference type="NCBI Taxonomy" id="57489"/>
    <lineage>
        <taxon>Bacteria</taxon>
        <taxon>Pseudomonadati</taxon>
        <taxon>Pseudomonadota</taxon>
        <taxon>Gammaproteobacteria</taxon>
        <taxon>Chromatiales</taxon>
        <taxon>Chromatiaceae</taxon>
        <taxon>Thiorhodococcus</taxon>
    </lineage>
</organism>
<name>A0A6M0JWF1_9GAMM</name>
<dbReference type="Pfam" id="PF02446">
    <property type="entry name" value="Glyco_hydro_77"/>
    <property type="match status" value="1"/>
</dbReference>
<dbReference type="SUPFAM" id="SSF51445">
    <property type="entry name" value="(Trans)glycosidases"/>
    <property type="match status" value="1"/>
</dbReference>
<dbReference type="AlphaFoldDB" id="A0A6M0JWF1"/>
<evidence type="ECO:0000256" key="1">
    <source>
        <dbReference type="ARBA" id="ARBA00000439"/>
    </source>
</evidence>
<dbReference type="NCBIfam" id="TIGR00217">
    <property type="entry name" value="malQ"/>
    <property type="match status" value="1"/>
</dbReference>
<keyword evidence="7 10" id="KW-0119">Carbohydrate metabolism</keyword>
<comment type="similarity">
    <text evidence="2 10">Belongs to the disproportionating enzyme family.</text>
</comment>
<dbReference type="PANTHER" id="PTHR32438:SF5">
    <property type="entry name" value="4-ALPHA-GLUCANOTRANSFERASE DPE1, CHLOROPLASTIC_AMYLOPLASTIC"/>
    <property type="match status" value="1"/>
</dbReference>
<proteinExistence type="inferred from homology"/>
<gene>
    <name evidence="11" type="primary">malQ</name>
    <name evidence="11" type="ORF">G3446_06430</name>
</gene>
<evidence type="ECO:0000256" key="8">
    <source>
        <dbReference type="ARBA" id="ARBA00031423"/>
    </source>
</evidence>
<evidence type="ECO:0000256" key="3">
    <source>
        <dbReference type="ARBA" id="ARBA00012560"/>
    </source>
</evidence>
<evidence type="ECO:0000256" key="6">
    <source>
        <dbReference type="ARBA" id="ARBA00022679"/>
    </source>
</evidence>
<evidence type="ECO:0000256" key="2">
    <source>
        <dbReference type="ARBA" id="ARBA00005684"/>
    </source>
</evidence>
<dbReference type="EC" id="2.4.1.25" evidence="3 10"/>
<sequence>MHRSSGILLHPTSLPGPHGVGDLGPSARRFVDFLAAAGQGLWQMLPLGPTGYRDSPYQCTSSLAANPLLISPDLLLEWGWIQEADLERPEFPSGHVDFGAVGPWKYALLERAMAGFEARATQADRDALAGFCETHRAWLDDYALYHALKTHHELRPWTDWEPELARRDPGALADWAARYANELQLQRFIQYVFARQWSELRAYARARGVRLVGDMPIFVAHDSSEVWTHPEWFQLDEQGCPRVIAGVPPDYFSSTGQRWGNPLYDWTKVAEDGYAFWVERLRRILELVDLVRIDHFRGFAAYWEIPASEETAINGHWVRGPGMALFQALRDALGEDLPLIAEDLGVITEDVEALRDALGLPGMAILQFGFEDLEDGYGASSFLPHNHRRRLAVYTGTHDNNTSLGWWQARQDALRRNISAYLGSDDGSEIHWEFIRAALRSTAVMALFPLQDVLGLGAEACMNRPGTEEGNWIWRYRDEMLSDASAERLRVLSRLYARTPYPAE</sequence>
<dbReference type="InterPro" id="IPR017853">
    <property type="entry name" value="GH"/>
</dbReference>
<keyword evidence="6 10" id="KW-0808">Transferase</keyword>
<keyword evidence="12" id="KW-1185">Reference proteome</keyword>
<dbReference type="GO" id="GO:0005975">
    <property type="term" value="P:carbohydrate metabolic process"/>
    <property type="evidence" value="ECO:0007669"/>
    <property type="project" value="InterPro"/>
</dbReference>
<dbReference type="RefSeq" id="WP_164451834.1">
    <property type="nucleotide sequence ID" value="NZ_JAAIJQ010000013.1"/>
</dbReference>
<evidence type="ECO:0000256" key="4">
    <source>
        <dbReference type="ARBA" id="ARBA00020295"/>
    </source>
</evidence>
<dbReference type="Proteomes" id="UP000483379">
    <property type="component" value="Unassembled WGS sequence"/>
</dbReference>
<evidence type="ECO:0000256" key="5">
    <source>
        <dbReference type="ARBA" id="ARBA00022676"/>
    </source>
</evidence>
<evidence type="ECO:0000313" key="11">
    <source>
        <dbReference type="EMBL" id="NEV61529.1"/>
    </source>
</evidence>
<dbReference type="PANTHER" id="PTHR32438">
    <property type="entry name" value="4-ALPHA-GLUCANOTRANSFERASE DPE1, CHLOROPLASTIC/AMYLOPLASTIC"/>
    <property type="match status" value="1"/>
</dbReference>
<comment type="catalytic activity">
    <reaction evidence="1 10">
        <text>Transfers a segment of a (1-&gt;4)-alpha-D-glucan to a new position in an acceptor, which may be glucose or a (1-&gt;4)-alpha-D-glucan.</text>
        <dbReference type="EC" id="2.4.1.25"/>
    </reaction>
</comment>
<accession>A0A6M0JWF1</accession>
<dbReference type="Gene3D" id="3.20.20.80">
    <property type="entry name" value="Glycosidases"/>
    <property type="match status" value="1"/>
</dbReference>
<dbReference type="NCBIfam" id="NF011080">
    <property type="entry name" value="PRK14508.1-3"/>
    <property type="match status" value="1"/>
</dbReference>
<keyword evidence="5 10" id="KW-0328">Glycosyltransferase</keyword>
<evidence type="ECO:0000256" key="9">
    <source>
        <dbReference type="ARBA" id="ARBA00031501"/>
    </source>
</evidence>